<evidence type="ECO:0000259" key="1">
    <source>
        <dbReference type="Pfam" id="PF13843"/>
    </source>
</evidence>
<sequence length="111" mass="12790">MSNRFPKIGLKSDTEIKNMTRGSVDCKTRKDEKRSIVKWMGKRGVTLASARRYSKVNKAYVNVQRPDIVKQYNTNMGGVDLVNRMIAAYRSYHRTKMALSYFRTFYGHGSG</sequence>
<gene>
    <name evidence="2" type="ORF">ILUMI_15274</name>
</gene>
<dbReference type="PANTHER" id="PTHR47272">
    <property type="entry name" value="DDE_TNP_1_7 DOMAIN-CONTAINING PROTEIN"/>
    <property type="match status" value="1"/>
</dbReference>
<organism evidence="2 3">
    <name type="scientific">Ignelater luminosus</name>
    <name type="common">Cucubano</name>
    <name type="synonym">Pyrophorus luminosus</name>
    <dbReference type="NCBI Taxonomy" id="2038154"/>
    <lineage>
        <taxon>Eukaryota</taxon>
        <taxon>Metazoa</taxon>
        <taxon>Ecdysozoa</taxon>
        <taxon>Arthropoda</taxon>
        <taxon>Hexapoda</taxon>
        <taxon>Insecta</taxon>
        <taxon>Pterygota</taxon>
        <taxon>Neoptera</taxon>
        <taxon>Endopterygota</taxon>
        <taxon>Coleoptera</taxon>
        <taxon>Polyphaga</taxon>
        <taxon>Elateriformia</taxon>
        <taxon>Elateroidea</taxon>
        <taxon>Elateridae</taxon>
        <taxon>Agrypninae</taxon>
        <taxon>Pyrophorini</taxon>
        <taxon>Ignelater</taxon>
    </lineage>
</organism>
<dbReference type="PANTHER" id="PTHR47272:SF2">
    <property type="entry name" value="PIGGYBAC TRANSPOSABLE ELEMENT-DERIVED PROTEIN 3-LIKE"/>
    <property type="match status" value="1"/>
</dbReference>
<dbReference type="OrthoDB" id="6765889at2759"/>
<protein>
    <recommendedName>
        <fullName evidence="1">PiggyBac transposable element-derived protein domain-containing protein</fullName>
    </recommendedName>
</protein>
<evidence type="ECO:0000313" key="2">
    <source>
        <dbReference type="EMBL" id="KAF2890899.1"/>
    </source>
</evidence>
<accession>A0A8K0CQT7</accession>
<comment type="caution">
    <text evidence="2">The sequence shown here is derived from an EMBL/GenBank/DDBJ whole genome shotgun (WGS) entry which is preliminary data.</text>
</comment>
<dbReference type="AlphaFoldDB" id="A0A8K0CQT7"/>
<evidence type="ECO:0000313" key="3">
    <source>
        <dbReference type="Proteomes" id="UP000801492"/>
    </source>
</evidence>
<name>A0A8K0CQT7_IGNLU</name>
<dbReference type="Pfam" id="PF13843">
    <property type="entry name" value="DDE_Tnp_1_7"/>
    <property type="match status" value="1"/>
</dbReference>
<keyword evidence="3" id="KW-1185">Reference proteome</keyword>
<proteinExistence type="predicted"/>
<reference evidence="2" key="1">
    <citation type="submission" date="2019-08" db="EMBL/GenBank/DDBJ databases">
        <title>The genome of the North American firefly Photinus pyralis.</title>
        <authorList>
            <consortium name="Photinus pyralis genome working group"/>
            <person name="Fallon T.R."/>
            <person name="Sander Lower S.E."/>
            <person name="Weng J.-K."/>
        </authorList>
    </citation>
    <scope>NUCLEOTIDE SEQUENCE</scope>
    <source>
        <strain evidence="2">TRF0915ILg1</strain>
        <tissue evidence="2">Whole body</tissue>
    </source>
</reference>
<dbReference type="Proteomes" id="UP000801492">
    <property type="component" value="Unassembled WGS sequence"/>
</dbReference>
<dbReference type="InterPro" id="IPR029526">
    <property type="entry name" value="PGBD"/>
</dbReference>
<dbReference type="EMBL" id="VTPC01044240">
    <property type="protein sequence ID" value="KAF2890899.1"/>
    <property type="molecule type" value="Genomic_DNA"/>
</dbReference>
<feature type="domain" description="PiggyBac transposable element-derived protein" evidence="1">
    <location>
        <begin position="17"/>
        <end position="96"/>
    </location>
</feature>